<evidence type="ECO:0000313" key="3">
    <source>
        <dbReference type="Proteomes" id="UP000645828"/>
    </source>
</evidence>
<gene>
    <name evidence="2" type="ORF">NYPRO_LOCUS8955</name>
</gene>
<feature type="transmembrane region" description="Helical" evidence="1">
    <location>
        <begin position="52"/>
        <end position="71"/>
    </location>
</feature>
<keyword evidence="1" id="KW-0812">Transmembrane</keyword>
<dbReference type="Proteomes" id="UP000645828">
    <property type="component" value="Unassembled WGS sequence"/>
</dbReference>
<accession>A0A811YF02</accession>
<keyword evidence="1" id="KW-0472">Membrane</keyword>
<sequence>MAPDTQGAEGNGWCSAPPLEILFFLNRWYYATPFLAGILHISGNGCQLKMPLGVSMALTFPSAMMASYYLLLQTNISLFCVSELLLEVLTLTTLSSTTCDPAPDRIWGSGA</sequence>
<evidence type="ECO:0000256" key="1">
    <source>
        <dbReference type="SAM" id="Phobius"/>
    </source>
</evidence>
<keyword evidence="1" id="KW-1133">Transmembrane helix</keyword>
<comment type="caution">
    <text evidence="2">The sequence shown here is derived from an EMBL/GenBank/DDBJ whole genome shotgun (WGS) entry which is preliminary data.</text>
</comment>
<protein>
    <submittedName>
        <fullName evidence="2">(raccoon dog) hypothetical protein</fullName>
    </submittedName>
</protein>
<keyword evidence="3" id="KW-1185">Reference proteome</keyword>
<proteinExistence type="predicted"/>
<evidence type="ECO:0000313" key="2">
    <source>
        <dbReference type="EMBL" id="CAD7676160.1"/>
    </source>
</evidence>
<name>A0A811YF02_NYCPR</name>
<organism evidence="2 3">
    <name type="scientific">Nyctereutes procyonoides</name>
    <name type="common">Raccoon dog</name>
    <name type="synonym">Canis procyonoides</name>
    <dbReference type="NCBI Taxonomy" id="34880"/>
    <lineage>
        <taxon>Eukaryota</taxon>
        <taxon>Metazoa</taxon>
        <taxon>Chordata</taxon>
        <taxon>Craniata</taxon>
        <taxon>Vertebrata</taxon>
        <taxon>Euteleostomi</taxon>
        <taxon>Mammalia</taxon>
        <taxon>Eutheria</taxon>
        <taxon>Laurasiatheria</taxon>
        <taxon>Carnivora</taxon>
        <taxon>Caniformia</taxon>
        <taxon>Canidae</taxon>
        <taxon>Nyctereutes</taxon>
    </lineage>
</organism>
<dbReference type="EMBL" id="CAJHUB010000676">
    <property type="protein sequence ID" value="CAD7676160.1"/>
    <property type="molecule type" value="Genomic_DNA"/>
</dbReference>
<dbReference type="AlphaFoldDB" id="A0A811YF02"/>
<reference evidence="2" key="1">
    <citation type="submission" date="2020-12" db="EMBL/GenBank/DDBJ databases">
        <authorList>
            <consortium name="Molecular Ecology Group"/>
        </authorList>
    </citation>
    <scope>NUCLEOTIDE SEQUENCE</scope>
    <source>
        <strain evidence="2">TBG_1078</strain>
    </source>
</reference>